<organism evidence="8 9">
    <name type="scientific">Litoreibacter roseus</name>
    <dbReference type="NCBI Taxonomy" id="2601869"/>
    <lineage>
        <taxon>Bacteria</taxon>
        <taxon>Pseudomonadati</taxon>
        <taxon>Pseudomonadota</taxon>
        <taxon>Alphaproteobacteria</taxon>
        <taxon>Rhodobacterales</taxon>
        <taxon>Roseobacteraceae</taxon>
        <taxon>Litoreibacter</taxon>
    </lineage>
</organism>
<gene>
    <name evidence="8" type="ORF">KIN_27720</name>
</gene>
<comment type="similarity">
    <text evidence="2">Belongs to the UPF0718 family.</text>
</comment>
<dbReference type="PANTHER" id="PTHR34184">
    <property type="entry name" value="UPF0718 PROTEIN YCGR"/>
    <property type="match status" value="1"/>
</dbReference>
<dbReference type="RefSeq" id="WP_159807851.1">
    <property type="nucleotide sequence ID" value="NZ_BLJE01000002.1"/>
</dbReference>
<keyword evidence="4 7" id="KW-0812">Transmembrane</keyword>
<keyword evidence="6 7" id="KW-0472">Membrane</keyword>
<evidence type="ECO:0008006" key="10">
    <source>
        <dbReference type="Google" id="ProtNLM"/>
    </source>
</evidence>
<evidence type="ECO:0000256" key="2">
    <source>
        <dbReference type="ARBA" id="ARBA00006386"/>
    </source>
</evidence>
<dbReference type="OrthoDB" id="9777774at2"/>
<evidence type="ECO:0000256" key="1">
    <source>
        <dbReference type="ARBA" id="ARBA00004651"/>
    </source>
</evidence>
<comment type="caution">
    <text evidence="8">The sequence shown here is derived from an EMBL/GenBank/DDBJ whole genome shotgun (WGS) entry which is preliminary data.</text>
</comment>
<evidence type="ECO:0000256" key="4">
    <source>
        <dbReference type="ARBA" id="ARBA00022692"/>
    </source>
</evidence>
<protein>
    <recommendedName>
        <fullName evidence="10">Permease</fullName>
    </recommendedName>
</protein>
<dbReference type="Pfam" id="PF03773">
    <property type="entry name" value="ArsP_1"/>
    <property type="match status" value="1"/>
</dbReference>
<name>A0A6N6JK91_9RHOB</name>
<dbReference type="PANTHER" id="PTHR34184:SF4">
    <property type="entry name" value="UPF0718 PROTEIN YCGR"/>
    <property type="match status" value="1"/>
</dbReference>
<dbReference type="InterPro" id="IPR052923">
    <property type="entry name" value="UPF0718"/>
</dbReference>
<feature type="transmembrane region" description="Helical" evidence="7">
    <location>
        <begin position="317"/>
        <end position="339"/>
    </location>
</feature>
<dbReference type="AlphaFoldDB" id="A0A6N6JK91"/>
<dbReference type="Proteomes" id="UP000436822">
    <property type="component" value="Unassembled WGS sequence"/>
</dbReference>
<feature type="transmembrane region" description="Helical" evidence="7">
    <location>
        <begin position="216"/>
        <end position="234"/>
    </location>
</feature>
<evidence type="ECO:0000256" key="7">
    <source>
        <dbReference type="SAM" id="Phobius"/>
    </source>
</evidence>
<feature type="transmembrane region" description="Helical" evidence="7">
    <location>
        <begin position="254"/>
        <end position="274"/>
    </location>
</feature>
<keyword evidence="5 7" id="KW-1133">Transmembrane helix</keyword>
<feature type="transmembrane region" description="Helical" evidence="7">
    <location>
        <begin position="45"/>
        <end position="68"/>
    </location>
</feature>
<evidence type="ECO:0000313" key="8">
    <source>
        <dbReference type="EMBL" id="GFE65698.1"/>
    </source>
</evidence>
<feature type="transmembrane region" description="Helical" evidence="7">
    <location>
        <begin position="286"/>
        <end position="311"/>
    </location>
</feature>
<dbReference type="EMBL" id="BLJE01000002">
    <property type="protein sequence ID" value="GFE65698.1"/>
    <property type="molecule type" value="Genomic_DNA"/>
</dbReference>
<evidence type="ECO:0000256" key="5">
    <source>
        <dbReference type="ARBA" id="ARBA00022989"/>
    </source>
</evidence>
<evidence type="ECO:0000313" key="9">
    <source>
        <dbReference type="Proteomes" id="UP000436822"/>
    </source>
</evidence>
<feature type="transmembrane region" description="Helical" evidence="7">
    <location>
        <begin position="142"/>
        <end position="167"/>
    </location>
</feature>
<evidence type="ECO:0000256" key="6">
    <source>
        <dbReference type="ARBA" id="ARBA00023136"/>
    </source>
</evidence>
<sequence>MTETTALRRPSRKSAALWTLAAGTALLALLWRTHAIDAAVFVVWGLITVAPIVVPGICLAAWIIASNADAHIAGAFEGRTLRAVVAASMIGALTPVCGVTVLPLMAGLLAAGVPLAPIMAFWLSSPITDPAMLATTAATLGIAFAAGKTVAAFGLGVFGGAITALFAGKPWARTALRDNGLARRLSADGCGKVLPFEPWVWKTAARRRAFMVQFRATARLILICLIPAFAAEYALNAALTPGAMAAYVGEDKWWAIPAAVFVGAPAYIDGYAALPQTRGLIDNGMSPGAAMAFLVSGGVVSIWGALAILPVLKLKPFLLYLALAVSGSLAAGYGFAWLVELCPLT</sequence>
<comment type="subcellular location">
    <subcellularLocation>
        <location evidence="1">Cell membrane</location>
        <topology evidence="1">Multi-pass membrane protein</topology>
    </subcellularLocation>
</comment>
<keyword evidence="9" id="KW-1185">Reference proteome</keyword>
<proteinExistence type="inferred from homology"/>
<dbReference type="InterPro" id="IPR005524">
    <property type="entry name" value="DUF318"/>
</dbReference>
<feature type="transmembrane region" description="Helical" evidence="7">
    <location>
        <begin position="89"/>
        <end position="122"/>
    </location>
</feature>
<dbReference type="GO" id="GO:0005886">
    <property type="term" value="C:plasma membrane"/>
    <property type="evidence" value="ECO:0007669"/>
    <property type="project" value="UniProtKB-SubCell"/>
</dbReference>
<keyword evidence="3" id="KW-1003">Cell membrane</keyword>
<accession>A0A6N6JK91</accession>
<reference evidence="8 9" key="1">
    <citation type="submission" date="2019-12" db="EMBL/GenBank/DDBJ databases">
        <title>Litoreibacter badius sp. nov., a novel bacteriochlorophyll a-containing bacterium in the genus Litoreibacter.</title>
        <authorList>
            <person name="Kanamuro M."/>
            <person name="Takabe Y."/>
            <person name="Mori K."/>
            <person name="Takaichi S."/>
            <person name="Hanada S."/>
        </authorList>
    </citation>
    <scope>NUCLEOTIDE SEQUENCE [LARGE SCALE GENOMIC DNA]</scope>
    <source>
        <strain evidence="8 9">K6</strain>
    </source>
</reference>
<evidence type="ECO:0000256" key="3">
    <source>
        <dbReference type="ARBA" id="ARBA00022475"/>
    </source>
</evidence>